<dbReference type="InterPro" id="IPR045864">
    <property type="entry name" value="aa-tRNA-synth_II/BPL/LPL"/>
</dbReference>
<dbReference type="PIRSF" id="PIRSF001549">
    <property type="entry name" value="His-tRNA_synth"/>
    <property type="match status" value="1"/>
</dbReference>
<evidence type="ECO:0000313" key="11">
    <source>
        <dbReference type="EMBL" id="TCS42987.1"/>
    </source>
</evidence>
<evidence type="ECO:0000256" key="9">
    <source>
        <dbReference type="PIRSR" id="PIRSR001549-1"/>
    </source>
</evidence>
<feature type="binding site" evidence="9">
    <location>
        <position position="130"/>
    </location>
    <ligand>
        <name>L-histidine</name>
        <dbReference type="ChEBI" id="CHEBI:57595"/>
    </ligand>
</feature>
<comment type="caution">
    <text evidence="11">The sequence shown here is derived from an EMBL/GenBank/DDBJ whole genome shotgun (WGS) entry which is preliminary data.</text>
</comment>
<dbReference type="GO" id="GO:0000105">
    <property type="term" value="P:L-histidine biosynthetic process"/>
    <property type="evidence" value="ECO:0007669"/>
    <property type="project" value="UniProtKB-UniRule"/>
</dbReference>
<dbReference type="RefSeq" id="WP_132699513.1">
    <property type="nucleotide sequence ID" value="NZ_SLZR01000002.1"/>
</dbReference>
<evidence type="ECO:0000256" key="7">
    <source>
        <dbReference type="ARBA" id="ARBA00025246"/>
    </source>
</evidence>
<dbReference type="PANTHER" id="PTHR43707:SF1">
    <property type="entry name" value="HISTIDINE--TRNA LIGASE, MITOCHONDRIAL-RELATED"/>
    <property type="match status" value="1"/>
</dbReference>
<dbReference type="GO" id="GO:0004821">
    <property type="term" value="F:histidine-tRNA ligase activity"/>
    <property type="evidence" value="ECO:0007669"/>
    <property type="project" value="TreeGrafter"/>
</dbReference>
<evidence type="ECO:0000313" key="12">
    <source>
        <dbReference type="Proteomes" id="UP000295793"/>
    </source>
</evidence>
<evidence type="ECO:0000259" key="10">
    <source>
        <dbReference type="Pfam" id="PF13393"/>
    </source>
</evidence>
<feature type="binding site" evidence="9">
    <location>
        <position position="126"/>
    </location>
    <ligand>
        <name>L-histidine</name>
        <dbReference type="ChEBI" id="CHEBI:57595"/>
    </ligand>
</feature>
<comment type="similarity">
    <text evidence="3 8">Belongs to the class-II aminoacyl-tRNA synthetase family. HisZ subfamily.</text>
</comment>
<gene>
    <name evidence="8" type="primary">hisZ</name>
    <name evidence="11" type="ORF">BCF53_10210</name>
</gene>
<dbReference type="UniPathway" id="UPA00031">
    <property type="reaction ID" value="UER00006"/>
</dbReference>
<evidence type="ECO:0000256" key="4">
    <source>
        <dbReference type="ARBA" id="ARBA00011496"/>
    </source>
</evidence>
<dbReference type="Pfam" id="PF13393">
    <property type="entry name" value="tRNA-synt_His"/>
    <property type="match status" value="1"/>
</dbReference>
<keyword evidence="11" id="KW-0808">Transferase</keyword>
<keyword evidence="12" id="KW-1185">Reference proteome</keyword>
<evidence type="ECO:0000256" key="3">
    <source>
        <dbReference type="ARBA" id="ARBA00005539"/>
    </source>
</evidence>
<reference evidence="11 12" key="1">
    <citation type="submission" date="2019-03" db="EMBL/GenBank/DDBJ databases">
        <title>Genomic Encyclopedia of Archaeal and Bacterial Type Strains, Phase II (KMG-II): from individual species to whole genera.</title>
        <authorList>
            <person name="Goeker M."/>
        </authorList>
    </citation>
    <scope>NUCLEOTIDE SEQUENCE [LARGE SCALE GENOMIC DNA]</scope>
    <source>
        <strain evidence="11 12">DSM 15388</strain>
    </source>
</reference>
<dbReference type="PANTHER" id="PTHR43707">
    <property type="entry name" value="HISTIDYL-TRNA SYNTHETASE"/>
    <property type="match status" value="1"/>
</dbReference>
<dbReference type="InterPro" id="IPR004517">
    <property type="entry name" value="HisZ"/>
</dbReference>
<keyword evidence="11" id="KW-0328">Glycosyltransferase</keyword>
<dbReference type="GO" id="GO:0016757">
    <property type="term" value="F:glycosyltransferase activity"/>
    <property type="evidence" value="ECO:0007669"/>
    <property type="project" value="UniProtKB-KW"/>
</dbReference>
<comment type="function">
    <text evidence="7 8">Required for the first step of histidine biosynthesis. May allow the feedback regulation of ATP phosphoribosyltransferase activity by histidine.</text>
</comment>
<comment type="miscellaneous">
    <text evidence="8">This function is generally fulfilled by the C-terminal part of HisG, which is missing in some bacteria such as this one.</text>
</comment>
<dbReference type="InterPro" id="IPR041715">
    <property type="entry name" value="HisRS-like_core"/>
</dbReference>
<dbReference type="GO" id="GO:0005737">
    <property type="term" value="C:cytoplasm"/>
    <property type="evidence" value="ECO:0007669"/>
    <property type="project" value="UniProtKB-SubCell"/>
</dbReference>
<evidence type="ECO:0000256" key="2">
    <source>
        <dbReference type="ARBA" id="ARBA00004667"/>
    </source>
</evidence>
<sequence>MTIAARWLLPDGIEEILPPQAARIEALRRALLDEYQVWGFDLLQPPTAEYLESLLTGVGHDLDLLTFKITDQLNGRMMGVSADRTQQVARMDAHSIPKEGVARYCYCSQVLHTKATHLLSSRNPLQIGAELYGTSGNQSDLEIISLMLRSLEIAGLKDVTVDLGHVGIYQALIAEMSLTADQQAELYTLLRHRALPELAQWLSSSELTDKQQRILAKLPEMAGSVTSISDWKAALAGAPDEVFNALANLQAIAEATIQRFPNVNVHLDLAELRDYNYHTGMVFSAFVPGFGQPVARGGRYDHTGEVFGRSRPATGFSSDLKVLTCLTSLDWSASSGILAPDSDSVALQQKIQQLRSQGERVIQLFTGQTHIEELGCDRMLVMEDDQWQIQPLVNNGRN</sequence>
<comment type="subunit">
    <text evidence="4 8">Heteromultimer composed of HisG and HisZ subunits.</text>
</comment>
<keyword evidence="6 8" id="KW-0963">Cytoplasm</keyword>
<protein>
    <recommendedName>
        <fullName evidence="5 8">ATP phosphoribosyltransferase regulatory subunit</fullName>
    </recommendedName>
</protein>
<proteinExistence type="inferred from homology"/>
<evidence type="ECO:0000256" key="5">
    <source>
        <dbReference type="ARBA" id="ARBA00020397"/>
    </source>
</evidence>
<dbReference type="NCBIfam" id="NF009086">
    <property type="entry name" value="PRK12421.1"/>
    <property type="match status" value="1"/>
</dbReference>
<dbReference type="EMBL" id="SLZR01000002">
    <property type="protein sequence ID" value="TCS42987.1"/>
    <property type="molecule type" value="Genomic_DNA"/>
</dbReference>
<feature type="domain" description="Class II Histidinyl-tRNA synthetase (HisRS)-like catalytic core" evidence="10">
    <location>
        <begin position="12"/>
        <end position="322"/>
    </location>
</feature>
<dbReference type="NCBIfam" id="NF008935">
    <property type="entry name" value="PRK12292.1-1"/>
    <property type="match status" value="1"/>
</dbReference>
<dbReference type="SUPFAM" id="SSF55681">
    <property type="entry name" value="Class II aaRS and biotin synthetases"/>
    <property type="match status" value="1"/>
</dbReference>
<dbReference type="InterPro" id="IPR004516">
    <property type="entry name" value="HisRS/HisZ"/>
</dbReference>
<dbReference type="Proteomes" id="UP000295793">
    <property type="component" value="Unassembled WGS sequence"/>
</dbReference>
<dbReference type="OrthoDB" id="9769617at2"/>
<accession>A0A4R3IC79</accession>
<feature type="binding site" evidence="9">
    <location>
        <position position="273"/>
    </location>
    <ligand>
        <name>L-histidine</name>
        <dbReference type="ChEBI" id="CHEBI:57595"/>
    </ligand>
</feature>
<dbReference type="HAMAP" id="MF_00125">
    <property type="entry name" value="HisZ"/>
    <property type="match status" value="1"/>
</dbReference>
<comment type="pathway">
    <text evidence="2 8">Amino-acid biosynthesis; L-histidine biosynthesis; L-histidine from 5-phospho-alpha-D-ribose 1-diphosphate: step 1/9.</text>
</comment>
<dbReference type="AlphaFoldDB" id="A0A4R3IC79"/>
<keyword evidence="8" id="KW-0368">Histidine biosynthesis</keyword>
<evidence type="ECO:0000256" key="6">
    <source>
        <dbReference type="ARBA" id="ARBA00022490"/>
    </source>
</evidence>
<name>A0A4R3IC79_9GAMM</name>
<evidence type="ECO:0000256" key="8">
    <source>
        <dbReference type="HAMAP-Rule" id="MF_00125"/>
    </source>
</evidence>
<organism evidence="11 12">
    <name type="scientific">Reinekea marinisedimentorum</name>
    <dbReference type="NCBI Taxonomy" id="230495"/>
    <lineage>
        <taxon>Bacteria</taxon>
        <taxon>Pseudomonadati</taxon>
        <taxon>Pseudomonadota</taxon>
        <taxon>Gammaproteobacteria</taxon>
        <taxon>Oceanospirillales</taxon>
        <taxon>Saccharospirillaceae</taxon>
        <taxon>Reinekea</taxon>
    </lineage>
</organism>
<feature type="binding site" evidence="9">
    <location>
        <begin position="83"/>
        <end position="85"/>
    </location>
    <ligand>
        <name>L-histidine</name>
        <dbReference type="ChEBI" id="CHEBI:57595"/>
    </ligand>
</feature>
<dbReference type="Gene3D" id="3.30.930.10">
    <property type="entry name" value="Bira Bifunctional Protein, Domain 2"/>
    <property type="match status" value="1"/>
</dbReference>
<evidence type="ECO:0000256" key="1">
    <source>
        <dbReference type="ARBA" id="ARBA00004496"/>
    </source>
</evidence>
<dbReference type="GO" id="GO:0006427">
    <property type="term" value="P:histidyl-tRNA aminoacylation"/>
    <property type="evidence" value="ECO:0007669"/>
    <property type="project" value="TreeGrafter"/>
</dbReference>
<comment type="subcellular location">
    <subcellularLocation>
        <location evidence="1 8">Cytoplasm</location>
    </subcellularLocation>
</comment>
<keyword evidence="8" id="KW-0028">Amino-acid biosynthesis</keyword>